<proteinExistence type="inferred from homology"/>
<dbReference type="PANTHER" id="PTHR10430">
    <property type="entry name" value="PEROXIREDOXIN"/>
    <property type="match status" value="1"/>
</dbReference>
<comment type="function">
    <text evidence="3">Thiol-specific peroxidase that catalyzes the reduction of hydrogen peroxide and organic hydroperoxides to water and alcohols, respectively. Plays a role in cell protection against oxidative stress by detoxifying peroxides.</text>
</comment>
<evidence type="ECO:0000256" key="3">
    <source>
        <dbReference type="RuleBase" id="RU366011"/>
    </source>
</evidence>
<keyword evidence="3" id="KW-0049">Antioxidant</keyword>
<evidence type="ECO:0000256" key="2">
    <source>
        <dbReference type="ARBA" id="ARBA00023002"/>
    </source>
</evidence>
<comment type="catalytic activity">
    <reaction evidence="3">
        <text>a hydroperoxide + 2 glutathione = an alcohol + glutathione disulfide + H2O</text>
        <dbReference type="Rhea" id="RHEA:62632"/>
        <dbReference type="ChEBI" id="CHEBI:15377"/>
        <dbReference type="ChEBI" id="CHEBI:30879"/>
        <dbReference type="ChEBI" id="CHEBI:35924"/>
        <dbReference type="ChEBI" id="CHEBI:57925"/>
        <dbReference type="ChEBI" id="CHEBI:58297"/>
        <dbReference type="EC" id="1.11.1.27"/>
    </reaction>
</comment>
<dbReference type="Gene3D" id="3.40.30.10">
    <property type="entry name" value="Glutaredoxin"/>
    <property type="match status" value="1"/>
</dbReference>
<reference evidence="5 6" key="1">
    <citation type="submission" date="2022-04" db="EMBL/GenBank/DDBJ databases">
        <title>Positive selection, recombination, and allopatry shape intraspecific diversity of widespread and dominant cyanobacteria.</title>
        <authorList>
            <person name="Wei J."/>
            <person name="Shu W."/>
            <person name="Hu C."/>
        </authorList>
    </citation>
    <scope>NUCLEOTIDE SEQUENCE [LARGE SCALE GENOMIC DNA]</scope>
    <source>
        <strain evidence="5 6">DQ-A4</strain>
    </source>
</reference>
<name>A0ABV0K4D1_9CYAN</name>
<dbReference type="EC" id="1.11.1.27" evidence="3"/>
<comment type="similarity">
    <text evidence="3">Belongs to the peroxiredoxin family. Prx5 subfamily.</text>
</comment>
<dbReference type="PANTHER" id="PTHR10430:SF16">
    <property type="entry name" value="PEROXIREDOXIN-5, MITOCHONDRIAL"/>
    <property type="match status" value="1"/>
</dbReference>
<dbReference type="SUPFAM" id="SSF52833">
    <property type="entry name" value="Thioredoxin-like"/>
    <property type="match status" value="1"/>
</dbReference>
<dbReference type="Pfam" id="PF08534">
    <property type="entry name" value="Redoxin"/>
    <property type="match status" value="1"/>
</dbReference>
<accession>A0ABV0K4D1</accession>
<evidence type="ECO:0000259" key="4">
    <source>
        <dbReference type="PROSITE" id="PS51352"/>
    </source>
</evidence>
<dbReference type="PROSITE" id="PS51352">
    <property type="entry name" value="THIOREDOXIN_2"/>
    <property type="match status" value="1"/>
</dbReference>
<evidence type="ECO:0000313" key="5">
    <source>
        <dbReference type="EMBL" id="MEP0947631.1"/>
    </source>
</evidence>
<sequence length="186" mass="20980">MFFNYEGQHVPQVTFRMFTEVSGYELSTADLFDHKTVVAFAVPGAFTCPHSPIQLLAYNEYAQVFRANGVDELLCVSVNDPFSLASWAQAEGADQVRFIPDVNGDFTRQMGMLVNLSDKGMGYRSWRYSMLVKDGVVEKMFVEPDGFETMPVVSNADTMLNYINPEAKQPEQTAVLMQMWRTMLSA</sequence>
<keyword evidence="6" id="KW-1185">Reference proteome</keyword>
<dbReference type="Proteomes" id="UP001482513">
    <property type="component" value="Unassembled WGS sequence"/>
</dbReference>
<comment type="caution">
    <text evidence="5">The sequence shown here is derived from an EMBL/GenBank/DDBJ whole genome shotgun (WGS) entry which is preliminary data.</text>
</comment>
<dbReference type="InterPro" id="IPR013740">
    <property type="entry name" value="Redoxin"/>
</dbReference>
<keyword evidence="1 3" id="KW-0575">Peroxidase</keyword>
<keyword evidence="3" id="KW-0676">Redox-active center</keyword>
<dbReference type="InterPro" id="IPR013766">
    <property type="entry name" value="Thioredoxin_domain"/>
</dbReference>
<evidence type="ECO:0000256" key="1">
    <source>
        <dbReference type="ARBA" id="ARBA00022559"/>
    </source>
</evidence>
<feature type="domain" description="Thioredoxin" evidence="4">
    <location>
        <begin position="4"/>
        <end position="168"/>
    </location>
</feature>
<organism evidence="5 6">
    <name type="scientific">Leptolyngbya subtilissima DQ-A4</name>
    <dbReference type="NCBI Taxonomy" id="2933933"/>
    <lineage>
        <taxon>Bacteria</taxon>
        <taxon>Bacillati</taxon>
        <taxon>Cyanobacteriota</taxon>
        <taxon>Cyanophyceae</taxon>
        <taxon>Leptolyngbyales</taxon>
        <taxon>Leptolyngbyaceae</taxon>
        <taxon>Leptolyngbya group</taxon>
        <taxon>Leptolyngbya</taxon>
    </lineage>
</organism>
<dbReference type="RefSeq" id="WP_190702870.1">
    <property type="nucleotide sequence ID" value="NZ_JAMPKX010000004.1"/>
</dbReference>
<dbReference type="CDD" id="cd03013">
    <property type="entry name" value="PRX5_like"/>
    <property type="match status" value="1"/>
</dbReference>
<gene>
    <name evidence="5" type="ORF">NC992_12175</name>
</gene>
<keyword evidence="2 3" id="KW-0560">Oxidoreductase</keyword>
<dbReference type="EMBL" id="JAMPKX010000004">
    <property type="protein sequence ID" value="MEP0947631.1"/>
    <property type="molecule type" value="Genomic_DNA"/>
</dbReference>
<protein>
    <recommendedName>
        <fullName evidence="3">Glutathione-dependent peroxiredoxin</fullName>
        <ecNumber evidence="3">1.11.1.27</ecNumber>
    </recommendedName>
</protein>
<dbReference type="InterPro" id="IPR036249">
    <property type="entry name" value="Thioredoxin-like_sf"/>
</dbReference>
<dbReference type="InterPro" id="IPR037944">
    <property type="entry name" value="PRX5-like"/>
</dbReference>
<evidence type="ECO:0000313" key="6">
    <source>
        <dbReference type="Proteomes" id="UP001482513"/>
    </source>
</evidence>